<dbReference type="STRING" id="699431.SY89_02096"/>
<dbReference type="SUPFAM" id="SSF56281">
    <property type="entry name" value="Metallo-hydrolase/oxidoreductase"/>
    <property type="match status" value="1"/>
</dbReference>
<feature type="domain" description="Metallo-beta-lactamase" evidence="2">
    <location>
        <begin position="30"/>
        <end position="236"/>
    </location>
</feature>
<dbReference type="Gene3D" id="3.60.15.10">
    <property type="entry name" value="Ribonuclease Z/Hydroxyacylglutathione hydrolase-like"/>
    <property type="match status" value="1"/>
</dbReference>
<dbReference type="EMBL" id="LGUC01000001">
    <property type="protein sequence ID" value="KPN31353.1"/>
    <property type="molecule type" value="Genomic_DNA"/>
</dbReference>
<dbReference type="PANTHER" id="PTHR43546:SF9">
    <property type="entry name" value="L-ASCORBATE-6-PHOSPHATE LACTONASE ULAG-RELATED"/>
    <property type="match status" value="1"/>
</dbReference>
<dbReference type="GO" id="GO:0016787">
    <property type="term" value="F:hydrolase activity"/>
    <property type="evidence" value="ECO:0007669"/>
    <property type="project" value="UniProtKB-KW"/>
</dbReference>
<name>A0A0P7GRG3_9EURY</name>
<dbReference type="SMART" id="SM00849">
    <property type="entry name" value="Lactamase_B"/>
    <property type="match status" value="1"/>
</dbReference>
<evidence type="ECO:0000313" key="4">
    <source>
        <dbReference type="Proteomes" id="UP000050535"/>
    </source>
</evidence>
<gene>
    <name evidence="3" type="ORF">SY89_02096</name>
</gene>
<keyword evidence="4" id="KW-1185">Reference proteome</keyword>
<evidence type="ECO:0000259" key="2">
    <source>
        <dbReference type="SMART" id="SM00849"/>
    </source>
</evidence>
<dbReference type="OrthoDB" id="336381at2157"/>
<protein>
    <submittedName>
        <fullName evidence="3">Putative L-ascorbate 6-phosphate lactonase</fullName>
    </submittedName>
</protein>
<evidence type="ECO:0000313" key="3">
    <source>
        <dbReference type="EMBL" id="KPN31353.1"/>
    </source>
</evidence>
<dbReference type="Proteomes" id="UP000050535">
    <property type="component" value="Unassembled WGS sequence"/>
</dbReference>
<dbReference type="PATRIC" id="fig|699431.3.peg.2149"/>
<sequence>MVHSTWGDWFVREEIEAADPGDGVIGWYLGCNGFVLRSASTTLYVDPYFGDGDPPNIVRMIPVPIDPADATDCDAVLVTHEHIDHMHPPSYGPLVTDLDADLYAPAASYESPDYEGAMRAPPDQRTVIAEGEAFEVGDFTVYVRGANDPDAIEPVSYVIEHEAGTFFHAGDSRPADAFEHLGERFAIDVGALAFGSVGEIYKPERGRGERTRWYMDENQIVEAANQLELDRLLPSHHDMWQGVGADPKVLHEHAASFRYPRVLEVPHVGCSFRLDEPGLRRMGALNGQ</sequence>
<evidence type="ECO:0000256" key="1">
    <source>
        <dbReference type="ARBA" id="ARBA00022801"/>
    </source>
</evidence>
<dbReference type="PANTHER" id="PTHR43546">
    <property type="entry name" value="UPF0173 METAL-DEPENDENT HYDROLASE MJ1163-RELATED"/>
    <property type="match status" value="1"/>
</dbReference>
<dbReference type="AlphaFoldDB" id="A0A0P7GRG3"/>
<proteinExistence type="predicted"/>
<reference evidence="4" key="1">
    <citation type="submission" date="2013-11" db="EMBL/GenBank/DDBJ databases">
        <authorList>
            <person name="Hoang H.T."/>
            <person name="Killian M.L."/>
            <person name="Madson D.M."/>
            <person name="Arruda P.H.E."/>
            <person name="Sun D."/>
            <person name="Schwartz K.J."/>
            <person name="Yoon K."/>
        </authorList>
    </citation>
    <scope>NUCLEOTIDE SEQUENCE [LARGE SCALE GENOMIC DNA]</scope>
    <source>
        <strain evidence="4">CDK2</strain>
    </source>
</reference>
<dbReference type="RefSeq" id="WP_054583998.1">
    <property type="nucleotide sequence ID" value="NZ_LGUC01000001.1"/>
</dbReference>
<comment type="caution">
    <text evidence="3">The sequence shown here is derived from an EMBL/GenBank/DDBJ whole genome shotgun (WGS) entry which is preliminary data.</text>
</comment>
<dbReference type="InterPro" id="IPR036866">
    <property type="entry name" value="RibonucZ/Hydroxyglut_hydro"/>
</dbReference>
<dbReference type="Pfam" id="PF12706">
    <property type="entry name" value="Lactamase_B_2"/>
    <property type="match status" value="1"/>
</dbReference>
<dbReference type="InterPro" id="IPR001279">
    <property type="entry name" value="Metallo-B-lactamas"/>
</dbReference>
<keyword evidence="1" id="KW-0378">Hydrolase</keyword>
<accession>A0A0P7GRG3</accession>
<organism evidence="3 4">
    <name type="scientific">Halolamina pelagica</name>
    <dbReference type="NCBI Taxonomy" id="699431"/>
    <lineage>
        <taxon>Archaea</taxon>
        <taxon>Methanobacteriati</taxon>
        <taxon>Methanobacteriota</taxon>
        <taxon>Stenosarchaea group</taxon>
        <taxon>Halobacteria</taxon>
        <taxon>Halobacteriales</taxon>
        <taxon>Haloferacaceae</taxon>
    </lineage>
</organism>
<dbReference type="InterPro" id="IPR050114">
    <property type="entry name" value="UPF0173_UPF0282_UlaG_hydrolase"/>
</dbReference>